<dbReference type="GO" id="GO:0003700">
    <property type="term" value="F:DNA-binding transcription factor activity"/>
    <property type="evidence" value="ECO:0007669"/>
    <property type="project" value="InterPro"/>
</dbReference>
<evidence type="ECO:0000259" key="2">
    <source>
        <dbReference type="PROSITE" id="PS50217"/>
    </source>
</evidence>
<feature type="domain" description="BZIP" evidence="2">
    <location>
        <begin position="96"/>
        <end position="146"/>
    </location>
</feature>
<gene>
    <name evidence="3" type="ORF">BT96DRAFT_995775</name>
</gene>
<sequence>MDPTYPHFSNQLQLQFAVEDVDCDPSSEMYHQQPLSVILALLHLLLFPFLPAAPAPDLIILPRFLDTPSVHHEHHRFKELEADDTLPKLPPDATKEEKKAYKKQKNTHSAKMSRLRKNIRMQELEEENELLRAEREKWRTRTEALRIKRSLILSPSLRLARLQYLVSMSDSLDNVYGEAKDFKKPSSVVNVTGTNHWFLRSGSCKTSGHSDLLANNDRSLLASLVREVEVCLEQCKHRTYKDDSSSLTMEHADEFNILGRARFRISPIGSCPPEIMHEIFSHLTLGSDVSLRSQKVDGSIFHLTWICQSWRKLILGRGRYWSRVDIDLSLVPDDAALWTS</sequence>
<dbReference type="InterPro" id="IPR004827">
    <property type="entry name" value="bZIP"/>
</dbReference>
<dbReference type="SUPFAM" id="SSF57959">
    <property type="entry name" value="Leucine zipper domain"/>
    <property type="match status" value="1"/>
</dbReference>
<dbReference type="PROSITE" id="PS50217">
    <property type="entry name" value="BZIP"/>
    <property type="match status" value="1"/>
</dbReference>
<dbReference type="InterPro" id="IPR046347">
    <property type="entry name" value="bZIP_sf"/>
</dbReference>
<name>A0A6A4HIC7_9AGAR</name>
<proteinExistence type="predicted"/>
<dbReference type="AlphaFoldDB" id="A0A6A4HIC7"/>
<evidence type="ECO:0000313" key="3">
    <source>
        <dbReference type="EMBL" id="KAE9397430.1"/>
    </source>
</evidence>
<dbReference type="Proteomes" id="UP000799118">
    <property type="component" value="Unassembled WGS sequence"/>
</dbReference>
<feature type="coiled-coil region" evidence="1">
    <location>
        <begin position="98"/>
        <end position="141"/>
    </location>
</feature>
<accession>A0A6A4HIC7</accession>
<dbReference type="SMART" id="SM00338">
    <property type="entry name" value="BRLZ"/>
    <property type="match status" value="1"/>
</dbReference>
<dbReference type="EMBL" id="ML769497">
    <property type="protein sequence ID" value="KAE9397430.1"/>
    <property type="molecule type" value="Genomic_DNA"/>
</dbReference>
<reference evidence="3" key="1">
    <citation type="journal article" date="2019" name="Environ. Microbiol.">
        <title>Fungal ecological strategies reflected in gene transcription - a case study of two litter decomposers.</title>
        <authorList>
            <person name="Barbi F."/>
            <person name="Kohler A."/>
            <person name="Barry K."/>
            <person name="Baskaran P."/>
            <person name="Daum C."/>
            <person name="Fauchery L."/>
            <person name="Ihrmark K."/>
            <person name="Kuo A."/>
            <person name="LaButti K."/>
            <person name="Lipzen A."/>
            <person name="Morin E."/>
            <person name="Grigoriev I.V."/>
            <person name="Henrissat B."/>
            <person name="Lindahl B."/>
            <person name="Martin F."/>
        </authorList>
    </citation>
    <scope>NUCLEOTIDE SEQUENCE</scope>
    <source>
        <strain evidence="3">JB14</strain>
    </source>
</reference>
<evidence type="ECO:0000313" key="4">
    <source>
        <dbReference type="Proteomes" id="UP000799118"/>
    </source>
</evidence>
<protein>
    <recommendedName>
        <fullName evidence="2">BZIP domain-containing protein</fullName>
    </recommendedName>
</protein>
<keyword evidence="1" id="KW-0175">Coiled coil</keyword>
<keyword evidence="4" id="KW-1185">Reference proteome</keyword>
<organism evidence="3 4">
    <name type="scientific">Gymnopus androsaceus JB14</name>
    <dbReference type="NCBI Taxonomy" id="1447944"/>
    <lineage>
        <taxon>Eukaryota</taxon>
        <taxon>Fungi</taxon>
        <taxon>Dikarya</taxon>
        <taxon>Basidiomycota</taxon>
        <taxon>Agaricomycotina</taxon>
        <taxon>Agaricomycetes</taxon>
        <taxon>Agaricomycetidae</taxon>
        <taxon>Agaricales</taxon>
        <taxon>Marasmiineae</taxon>
        <taxon>Omphalotaceae</taxon>
        <taxon>Gymnopus</taxon>
    </lineage>
</organism>
<evidence type="ECO:0000256" key="1">
    <source>
        <dbReference type="SAM" id="Coils"/>
    </source>
</evidence>